<dbReference type="AlphaFoldDB" id="A0A5C3EAG7"/>
<dbReference type="GO" id="GO:0003690">
    <property type="term" value="F:double-stranded DNA binding"/>
    <property type="evidence" value="ECO:0007669"/>
    <property type="project" value="InterPro"/>
</dbReference>
<dbReference type="SMART" id="SM00753">
    <property type="entry name" value="PAM"/>
    <property type="match status" value="1"/>
</dbReference>
<dbReference type="OrthoDB" id="10252687at2759"/>
<feature type="domain" description="PCI" evidence="2">
    <location>
        <begin position="272"/>
        <end position="467"/>
    </location>
</feature>
<dbReference type="Pfam" id="PF01399">
    <property type="entry name" value="PCI"/>
    <property type="match status" value="1"/>
</dbReference>
<evidence type="ECO:0000259" key="2">
    <source>
        <dbReference type="PROSITE" id="PS50250"/>
    </source>
</evidence>
<dbReference type="Gene3D" id="1.10.10.10">
    <property type="entry name" value="Winged helix-like DNA-binding domain superfamily/Winged helix DNA-binding domain"/>
    <property type="match status" value="1"/>
</dbReference>
<reference evidence="3 4" key="1">
    <citation type="submission" date="2018-03" db="EMBL/GenBank/DDBJ databases">
        <authorList>
            <person name="Guldener U."/>
        </authorList>
    </citation>
    <scope>NUCLEOTIDE SEQUENCE [LARGE SCALE GENOMIC DNA]</scope>
    <source>
        <strain evidence="3 4">NBRC100155</strain>
    </source>
</reference>
<dbReference type="PANTHER" id="PTHR12732">
    <property type="entry name" value="UNCHARACTERIZED PROTEASOME COMPONENT REGION PCI-CONTAINING"/>
    <property type="match status" value="1"/>
</dbReference>
<evidence type="ECO:0000313" key="3">
    <source>
        <dbReference type="EMBL" id="SPO27612.1"/>
    </source>
</evidence>
<dbReference type="InterPro" id="IPR036388">
    <property type="entry name" value="WH-like_DNA-bd_sf"/>
</dbReference>
<evidence type="ECO:0000313" key="4">
    <source>
        <dbReference type="Proteomes" id="UP000324022"/>
    </source>
</evidence>
<gene>
    <name evidence="3" type="ORF">UTRI_04355_B</name>
</gene>
<dbReference type="PANTHER" id="PTHR12732:SF0">
    <property type="entry name" value="PCI DOMAIN-CONTAINING PROTEIN 2"/>
    <property type="match status" value="1"/>
</dbReference>
<comment type="similarity">
    <text evidence="1">Belongs to the CSN12 family.</text>
</comment>
<dbReference type="GO" id="GO:0070390">
    <property type="term" value="C:transcription export complex 2"/>
    <property type="evidence" value="ECO:0007669"/>
    <property type="project" value="TreeGrafter"/>
</dbReference>
<organism evidence="3 4">
    <name type="scientific">Ustilago trichophora</name>
    <dbReference type="NCBI Taxonomy" id="86804"/>
    <lineage>
        <taxon>Eukaryota</taxon>
        <taxon>Fungi</taxon>
        <taxon>Dikarya</taxon>
        <taxon>Basidiomycota</taxon>
        <taxon>Ustilaginomycotina</taxon>
        <taxon>Ustilaginomycetes</taxon>
        <taxon>Ustilaginales</taxon>
        <taxon>Ustilaginaceae</taxon>
        <taxon>Ustilago</taxon>
    </lineage>
</organism>
<proteinExistence type="inferred from homology"/>
<dbReference type="InterPro" id="IPR045114">
    <property type="entry name" value="Csn12-like"/>
</dbReference>
<protein>
    <submittedName>
        <fullName evidence="3">Probable Protein CSN12 homolog</fullName>
    </submittedName>
</protein>
<dbReference type="Proteomes" id="UP000324022">
    <property type="component" value="Unassembled WGS sequence"/>
</dbReference>
<dbReference type="GO" id="GO:0003723">
    <property type="term" value="F:RNA binding"/>
    <property type="evidence" value="ECO:0007669"/>
    <property type="project" value="InterPro"/>
</dbReference>
<accession>A0A5C3EAG7</accession>
<dbReference type="PROSITE" id="PS50250">
    <property type="entry name" value="PCI"/>
    <property type="match status" value="1"/>
</dbReference>
<dbReference type="GO" id="GO:0006368">
    <property type="term" value="P:transcription elongation by RNA polymerase II"/>
    <property type="evidence" value="ECO:0007669"/>
    <property type="project" value="TreeGrafter"/>
</dbReference>
<dbReference type="GO" id="GO:0016973">
    <property type="term" value="P:poly(A)+ mRNA export from nucleus"/>
    <property type="evidence" value="ECO:0007669"/>
    <property type="project" value="TreeGrafter"/>
</dbReference>
<dbReference type="EMBL" id="OOIN01000018">
    <property type="protein sequence ID" value="SPO27612.1"/>
    <property type="molecule type" value="Genomic_DNA"/>
</dbReference>
<dbReference type="GO" id="GO:0000973">
    <property type="term" value="P:post-transcriptional tethering of RNA polymerase II gene DNA at nuclear periphery"/>
    <property type="evidence" value="ECO:0007669"/>
    <property type="project" value="TreeGrafter"/>
</dbReference>
<sequence>MKPSLFADAVITASQTHDGHSLAQLFAIGGPVAASVLLELGDARPHRIVSSLRKCSGYLASPWEDMCLHHLTALYSFSLASSLTGYSSDAVDGEGKTRAERLGEAFDAYNAAVTAFLRHFATLTPGRWAIPLLRILCLNLRWLAVQADAAALEAIQKPLPPPVNSNSSQAVAAAISNTPTSTSSSSTVRTSSIANKKLEECARQLNKAFTACIADRNSELEESRKWGTYEIVGLVFKTYFRLKSVSLCRNILRAINAAVLPELGTFPRSQQVTFRYYVGVLAFLNEEYDRAEVELESALRLCHRDATSNQTLILTYLIPIKLLKGSLPHPALLDAVGGGKLMAYAPFITALRQGDVKTFDSLLTQPNIETWLVKKGTFIAMERAREATLRTLLKRIWLSLPLLQPSQTRPTRLNLSTLHSATSCHLVDLRYTIKELEWILATLIYKGYVKGYIAHERGIVVLSAKEAFPRLASVPVTTT</sequence>
<keyword evidence="4" id="KW-1185">Reference proteome</keyword>
<name>A0A5C3EAG7_9BASI</name>
<evidence type="ECO:0000256" key="1">
    <source>
        <dbReference type="ARBA" id="ARBA00025771"/>
    </source>
</evidence>
<dbReference type="InterPro" id="IPR000717">
    <property type="entry name" value="PCI_dom"/>
</dbReference>